<dbReference type="PANTHER" id="PTHR12598:SF0">
    <property type="entry name" value="COPPER HOMEOSTASIS PROTEIN CUTC HOMOLOG"/>
    <property type="match status" value="1"/>
</dbReference>
<keyword evidence="2" id="KW-0963">Cytoplasm</keyword>
<gene>
    <name evidence="2" type="primary">cutC</name>
    <name evidence="3" type="ORF">PQG45_00190</name>
</gene>
<dbReference type="Pfam" id="PF03932">
    <property type="entry name" value="CutC"/>
    <property type="match status" value="1"/>
</dbReference>
<accession>A0ABU3TNM2</accession>
<evidence type="ECO:0000313" key="3">
    <source>
        <dbReference type="EMBL" id="MDU0807446.1"/>
    </source>
</evidence>
<dbReference type="RefSeq" id="WP_316070043.1">
    <property type="nucleotide sequence ID" value="NZ_JAVNWW010000001.1"/>
</dbReference>
<comment type="caution">
    <text evidence="3">The sequence shown here is derived from an EMBL/GenBank/DDBJ whole genome shotgun (WGS) entry which is preliminary data.</text>
</comment>
<keyword evidence="4" id="KW-1185">Reference proteome</keyword>
<dbReference type="Proteomes" id="UP001249959">
    <property type="component" value="Unassembled WGS sequence"/>
</dbReference>
<comment type="caution">
    <text evidence="2">Once thought to be involved in copper homeostasis, experiments in E.coli have shown this is not the case.</text>
</comment>
<dbReference type="PANTHER" id="PTHR12598">
    <property type="entry name" value="COPPER HOMEOSTASIS PROTEIN CUTC"/>
    <property type="match status" value="1"/>
</dbReference>
<comment type="similarity">
    <text evidence="1 2">Belongs to the CutC family.</text>
</comment>
<dbReference type="InterPro" id="IPR005627">
    <property type="entry name" value="CutC-like"/>
</dbReference>
<protein>
    <recommendedName>
        <fullName evidence="2">PF03932 family protein CutC</fullName>
    </recommendedName>
</protein>
<dbReference type="HAMAP" id="MF_00795">
    <property type="entry name" value="CutC"/>
    <property type="match status" value="1"/>
</dbReference>
<evidence type="ECO:0000256" key="1">
    <source>
        <dbReference type="ARBA" id="ARBA00007768"/>
    </source>
</evidence>
<dbReference type="Gene3D" id="3.20.20.380">
    <property type="entry name" value="Copper homeostasis (CutC) domain"/>
    <property type="match status" value="1"/>
</dbReference>
<proteinExistence type="inferred from homology"/>
<reference evidence="3 4" key="1">
    <citation type="submission" date="2023-09" db="EMBL/GenBank/DDBJ databases">
        <title>Aquirufa genomes.</title>
        <authorList>
            <person name="Pitt A."/>
        </authorList>
    </citation>
    <scope>NUCLEOTIDE SEQUENCE [LARGE SCALE GENOMIC DNA]</scope>
    <source>
        <strain evidence="3 4">LEOWEIH-7C</strain>
    </source>
</reference>
<name>A0ABU3TNM2_9BACT</name>
<organism evidence="3 4">
    <name type="scientific">Aquirufa regiilacus</name>
    <dbReference type="NCBI Taxonomy" id="3024868"/>
    <lineage>
        <taxon>Bacteria</taxon>
        <taxon>Pseudomonadati</taxon>
        <taxon>Bacteroidota</taxon>
        <taxon>Cytophagia</taxon>
        <taxon>Cytophagales</taxon>
        <taxon>Flectobacillaceae</taxon>
        <taxon>Aquirufa</taxon>
    </lineage>
</organism>
<evidence type="ECO:0000256" key="2">
    <source>
        <dbReference type="HAMAP-Rule" id="MF_00795"/>
    </source>
</evidence>
<sequence length="251" mass="27042">MKRKSSLAVEVCAYSLESCIAADRAGADRVELCASPHDGGCTPSTGLVHAVLAATSLEVHVMLRPRGGDFCYDTFEKQTMLAEAVNLVQAGVHGLVVGALLPNGDLDVEFLFALRQLVGDIPLTCHRAIDVSRDPEQVIEQLIELNFLRILTSGQKNKALEGIENIAQMVVRAAGRIQIMAGSGVNPQNCRQFIDVGVDAVHTSARTVRDSAMDYRRPGISMGGLTEVSEFEIAVASEELIRATIQQVQLD</sequence>
<comment type="subcellular location">
    <subcellularLocation>
        <location evidence="2">Cytoplasm</location>
    </subcellularLocation>
</comment>
<dbReference type="SUPFAM" id="SSF110395">
    <property type="entry name" value="CutC-like"/>
    <property type="match status" value="1"/>
</dbReference>
<evidence type="ECO:0000313" key="4">
    <source>
        <dbReference type="Proteomes" id="UP001249959"/>
    </source>
</evidence>
<dbReference type="EMBL" id="JAVNWW010000001">
    <property type="protein sequence ID" value="MDU0807446.1"/>
    <property type="molecule type" value="Genomic_DNA"/>
</dbReference>
<dbReference type="InterPro" id="IPR036822">
    <property type="entry name" value="CutC-like_dom_sf"/>
</dbReference>